<evidence type="ECO:0000313" key="9">
    <source>
        <dbReference type="EMBL" id="GCC26877.1"/>
    </source>
</evidence>
<feature type="transmembrane region" description="Helical" evidence="8">
    <location>
        <begin position="524"/>
        <end position="544"/>
    </location>
</feature>
<feature type="transmembrane region" description="Helical" evidence="8">
    <location>
        <begin position="193"/>
        <end position="210"/>
    </location>
</feature>
<dbReference type="Gene3D" id="1.20.1250.20">
    <property type="entry name" value="MFS general substrate transporter like domains"/>
    <property type="match status" value="2"/>
</dbReference>
<protein>
    <recommendedName>
        <fullName evidence="11">Solute carrier family 45 member 2</fullName>
    </recommendedName>
</protein>
<dbReference type="AlphaFoldDB" id="A0A401S904"/>
<organism evidence="9 10">
    <name type="scientific">Chiloscyllium punctatum</name>
    <name type="common">Brownbanded bambooshark</name>
    <name type="synonym">Hemiscyllium punctatum</name>
    <dbReference type="NCBI Taxonomy" id="137246"/>
    <lineage>
        <taxon>Eukaryota</taxon>
        <taxon>Metazoa</taxon>
        <taxon>Chordata</taxon>
        <taxon>Craniata</taxon>
        <taxon>Vertebrata</taxon>
        <taxon>Chondrichthyes</taxon>
        <taxon>Elasmobranchii</taxon>
        <taxon>Galeomorphii</taxon>
        <taxon>Galeoidea</taxon>
        <taxon>Orectolobiformes</taxon>
        <taxon>Hemiscylliidae</taxon>
        <taxon>Chiloscyllium</taxon>
    </lineage>
</organism>
<feature type="transmembrane region" description="Helical" evidence="8">
    <location>
        <begin position="444"/>
        <end position="467"/>
    </location>
</feature>
<dbReference type="GO" id="GO:0016020">
    <property type="term" value="C:membrane"/>
    <property type="evidence" value="ECO:0007669"/>
    <property type="project" value="UniProtKB-SubCell"/>
</dbReference>
<feature type="transmembrane region" description="Helical" evidence="8">
    <location>
        <begin position="389"/>
        <end position="407"/>
    </location>
</feature>
<feature type="transmembrane region" description="Helical" evidence="8">
    <location>
        <begin position="230"/>
        <end position="248"/>
    </location>
</feature>
<comment type="caution">
    <text evidence="9">The sequence shown here is derived from an EMBL/GenBank/DDBJ whole genome shotgun (WGS) entry which is preliminary data.</text>
</comment>
<feature type="transmembrane region" description="Helical" evidence="8">
    <location>
        <begin position="337"/>
        <end position="358"/>
    </location>
</feature>
<dbReference type="SUPFAM" id="SSF103473">
    <property type="entry name" value="MFS general substrate transporter"/>
    <property type="match status" value="1"/>
</dbReference>
<dbReference type="EMBL" id="BEZZ01000141">
    <property type="protein sequence ID" value="GCC26877.1"/>
    <property type="molecule type" value="Genomic_DNA"/>
</dbReference>
<evidence type="ECO:0008006" key="11">
    <source>
        <dbReference type="Google" id="ProtNLM"/>
    </source>
</evidence>
<dbReference type="InterPro" id="IPR036259">
    <property type="entry name" value="MFS_trans_sf"/>
</dbReference>
<dbReference type="Proteomes" id="UP000287033">
    <property type="component" value="Unassembled WGS sequence"/>
</dbReference>
<feature type="transmembrane region" description="Helical" evidence="8">
    <location>
        <begin position="84"/>
        <end position="105"/>
    </location>
</feature>
<keyword evidence="5 8" id="KW-0472">Membrane</keyword>
<dbReference type="GO" id="GO:0008506">
    <property type="term" value="F:sucrose:proton symporter activity"/>
    <property type="evidence" value="ECO:0007669"/>
    <property type="project" value="TreeGrafter"/>
</dbReference>
<name>A0A401S904_CHIPU</name>
<dbReference type="Pfam" id="PF07690">
    <property type="entry name" value="MFS_1"/>
    <property type="match status" value="1"/>
</dbReference>
<keyword evidence="4 8" id="KW-1133">Transmembrane helix</keyword>
<comment type="subcellular location">
    <subcellularLocation>
        <location evidence="1">Membrane</location>
        <topology evidence="1">Multi-pass membrane protein</topology>
    </subcellularLocation>
</comment>
<keyword evidence="10" id="KW-1185">Reference proteome</keyword>
<dbReference type="CDD" id="cd17313">
    <property type="entry name" value="MFS_SLC45_SUC"/>
    <property type="match status" value="1"/>
</dbReference>
<evidence type="ECO:0000256" key="3">
    <source>
        <dbReference type="ARBA" id="ARBA00022692"/>
    </source>
</evidence>
<evidence type="ECO:0000256" key="5">
    <source>
        <dbReference type="ARBA" id="ARBA00023136"/>
    </source>
</evidence>
<keyword evidence="2" id="KW-0813">Transport</keyword>
<accession>A0A401S904</accession>
<evidence type="ECO:0000313" key="10">
    <source>
        <dbReference type="Proteomes" id="UP000287033"/>
    </source>
</evidence>
<evidence type="ECO:0000256" key="7">
    <source>
        <dbReference type="SAM" id="MobiDB-lite"/>
    </source>
</evidence>
<keyword evidence="3 8" id="KW-0812">Transmembrane</keyword>
<gene>
    <name evidence="9" type="ORF">chiPu_0005297</name>
</gene>
<dbReference type="InterPro" id="IPR011701">
    <property type="entry name" value="MFS"/>
</dbReference>
<feature type="transmembrane region" description="Helical" evidence="8">
    <location>
        <begin position="494"/>
        <end position="518"/>
    </location>
</feature>
<feature type="transmembrane region" description="Helical" evidence="8">
    <location>
        <begin position="117"/>
        <end position="140"/>
    </location>
</feature>
<evidence type="ECO:0000256" key="4">
    <source>
        <dbReference type="ARBA" id="ARBA00022989"/>
    </source>
</evidence>
<feature type="transmembrane region" description="Helical" evidence="8">
    <location>
        <begin position="152"/>
        <end position="172"/>
    </location>
</feature>
<dbReference type="OMA" id="LSMPYAM"/>
<dbReference type="PANTHER" id="PTHR19432">
    <property type="entry name" value="SUGAR TRANSPORTER"/>
    <property type="match status" value="1"/>
</dbReference>
<dbReference type="OrthoDB" id="28755at2759"/>
<evidence type="ECO:0000256" key="8">
    <source>
        <dbReference type="SAM" id="Phobius"/>
    </source>
</evidence>
<evidence type="ECO:0000256" key="2">
    <source>
        <dbReference type="ARBA" id="ARBA00022448"/>
    </source>
</evidence>
<feature type="region of interest" description="Disordered" evidence="7">
    <location>
        <begin position="1"/>
        <end position="42"/>
    </location>
</feature>
<comment type="similarity">
    <text evidence="6">Belongs to the glycoside-pentoside-hexuronide (GPH) cation symporter transporter (TC 2.A.2) family.</text>
</comment>
<reference evidence="9 10" key="1">
    <citation type="journal article" date="2018" name="Nat. Ecol. Evol.">
        <title>Shark genomes provide insights into elasmobranch evolution and the origin of vertebrates.</title>
        <authorList>
            <person name="Hara Y"/>
            <person name="Yamaguchi K"/>
            <person name="Onimaru K"/>
            <person name="Kadota M"/>
            <person name="Koyanagi M"/>
            <person name="Keeley SD"/>
            <person name="Tatsumi K"/>
            <person name="Tanaka K"/>
            <person name="Motone F"/>
            <person name="Kageyama Y"/>
            <person name="Nozu R"/>
            <person name="Adachi N"/>
            <person name="Nishimura O"/>
            <person name="Nakagawa R"/>
            <person name="Tanegashima C"/>
            <person name="Kiyatake I"/>
            <person name="Matsumoto R"/>
            <person name="Murakumo K"/>
            <person name="Nishida K"/>
            <person name="Terakita A"/>
            <person name="Kuratani S"/>
            <person name="Sato K"/>
            <person name="Hyodo S Kuraku.S."/>
        </authorList>
    </citation>
    <scope>NUCLEOTIDE SEQUENCE [LARGE SCALE GENOMIC DNA]</scope>
</reference>
<dbReference type="PANTHER" id="PTHR19432:SF34">
    <property type="entry name" value="MEMBRANE-ASSOCIATED TRANSPORTER PROTEIN"/>
    <property type="match status" value="1"/>
</dbReference>
<feature type="compositionally biased region" description="Low complexity" evidence="7">
    <location>
        <begin position="15"/>
        <end position="30"/>
    </location>
</feature>
<feature type="transmembrane region" description="Helical" evidence="8">
    <location>
        <begin position="419"/>
        <end position="438"/>
    </location>
</feature>
<proteinExistence type="inferred from homology"/>
<dbReference type="STRING" id="137246.A0A401S904"/>
<sequence length="548" mass="59893">MTRSAAVHTDTGSPLPETEVRSSSSSSNPTEVPPNEPPEPPRRSLLRLLMHSGLMFGREFCYAAEGAFATPVLLSVGLPRSLYSLVWLLSPCLGFILQPIVGSASDYCRSKWGRRRPYILALGILMVLGMTLFLNGDALVTATIKNRKQRHIWGVLITVFGVVVFDFSADFIDSPIKAYLFDVCSHEDKEKALHFHALLTGLGGAAGYLIGAIEWRNTSLGQILGSEYQVIYIFAAIIFIVLLIIHMFSIPEIPFGQDVGCQQLYLLEHNTPTYGTIESPASGQYNQNSYNSRSLSGIGKLEDNSQTTCIKPSEEKGSKHVTLKSLIKALLSMPSHYRSLCVSHLIGWTAFLSTMLFFTDFAGQVMYKGNPYAEHNSTSYLTYERGVEIGSWGLCINAIFSAIYSYLQKIILPVIGLKGMYFVGYFLFGLGTGLIGLFPNVLSTLLLCTAFGVMSSTLYTVPFNLMAEYHRKEKIERTNSGTPLNESRGKGIDCAALSAMVQLAQILVGVGVGALVNLAGTVKVVVITSSAISLFGCCFVGLFVQYSQ</sequence>
<evidence type="ECO:0000256" key="6">
    <source>
        <dbReference type="ARBA" id="ARBA00038193"/>
    </source>
</evidence>
<evidence type="ECO:0000256" key="1">
    <source>
        <dbReference type="ARBA" id="ARBA00004141"/>
    </source>
</evidence>